<reference evidence="9" key="1">
    <citation type="submission" date="2025-08" db="UniProtKB">
        <authorList>
            <consortium name="RefSeq"/>
        </authorList>
    </citation>
    <scope>IDENTIFICATION</scope>
    <source>
        <tissue evidence="9">Blood</tissue>
    </source>
</reference>
<dbReference type="Pfam" id="PF09443">
    <property type="entry name" value="CFC"/>
    <property type="match status" value="1"/>
</dbReference>
<name>A0A6P9B7B0_PANGU</name>
<dbReference type="CDD" id="cd00054">
    <property type="entry name" value="EGF_CA"/>
    <property type="match status" value="1"/>
</dbReference>
<evidence type="ECO:0000256" key="2">
    <source>
        <dbReference type="ARBA" id="ARBA00022536"/>
    </source>
</evidence>
<dbReference type="InParanoid" id="A0A6P9B7B0"/>
<feature type="transmembrane region" description="Helical" evidence="5">
    <location>
        <begin position="180"/>
        <end position="200"/>
    </location>
</feature>
<sequence>MYWRQNTRFILTITLVLQNINFGEGLKKEDDTPDPEGKVDDIIQKHSAKERATTLKVFSVMNHSSEYKKQIRSRQIVPFTGLTESRTLNRHCCKNGGTCILGSFCACPQYFVGRYCEHDERKSNCGPLVHGEWIWKSCQLCRCAYGILKCLSEQRQNCALNKEEEFIYLTSNCPRLQQTICFLILLLGCFFTWFSTKVFYQL</sequence>
<evidence type="ECO:0000256" key="5">
    <source>
        <dbReference type="SAM" id="Phobius"/>
    </source>
</evidence>
<dbReference type="KEGG" id="pgut:117661958"/>
<keyword evidence="5" id="KW-0472">Membrane</keyword>
<comment type="similarity">
    <text evidence="1">Belongs to the EGF-CFC (Cripto-1/FRL1/Cryptic) family.</text>
</comment>
<evidence type="ECO:0000256" key="3">
    <source>
        <dbReference type="ARBA" id="ARBA00023157"/>
    </source>
</evidence>
<organism evidence="8 9">
    <name type="scientific">Pantherophis guttatus</name>
    <name type="common">Corn snake</name>
    <name type="synonym">Elaphe guttata</name>
    <dbReference type="NCBI Taxonomy" id="94885"/>
    <lineage>
        <taxon>Eukaryota</taxon>
        <taxon>Metazoa</taxon>
        <taxon>Chordata</taxon>
        <taxon>Craniata</taxon>
        <taxon>Vertebrata</taxon>
        <taxon>Euteleostomi</taxon>
        <taxon>Lepidosauria</taxon>
        <taxon>Squamata</taxon>
        <taxon>Bifurcata</taxon>
        <taxon>Unidentata</taxon>
        <taxon>Episquamata</taxon>
        <taxon>Toxicofera</taxon>
        <taxon>Serpentes</taxon>
        <taxon>Colubroidea</taxon>
        <taxon>Colubridae</taxon>
        <taxon>Colubrinae</taxon>
        <taxon>Pantherophis</taxon>
    </lineage>
</organism>
<keyword evidence="5" id="KW-1133">Transmembrane helix</keyword>
<dbReference type="PROSITE" id="PS00022">
    <property type="entry name" value="EGF_1"/>
    <property type="match status" value="1"/>
</dbReference>
<keyword evidence="6" id="KW-0732">Signal</keyword>
<evidence type="ECO:0000256" key="4">
    <source>
        <dbReference type="ARBA" id="ARBA00023180"/>
    </source>
</evidence>
<dbReference type="GeneID" id="117661958"/>
<evidence type="ECO:0000256" key="1">
    <source>
        <dbReference type="ARBA" id="ARBA00007384"/>
    </source>
</evidence>
<evidence type="ECO:0000313" key="9">
    <source>
        <dbReference type="RefSeq" id="XP_034267142.1"/>
    </source>
</evidence>
<accession>A0A6P9B7B0</accession>
<dbReference type="InterPro" id="IPR019011">
    <property type="entry name" value="Cryptic/Cripto_CFC-dom"/>
</dbReference>
<evidence type="ECO:0000256" key="6">
    <source>
        <dbReference type="SAM" id="SignalP"/>
    </source>
</evidence>
<dbReference type="Proteomes" id="UP001652622">
    <property type="component" value="Unplaced"/>
</dbReference>
<keyword evidence="3" id="KW-1015">Disulfide bond</keyword>
<feature type="domain" description="EGF-like" evidence="7">
    <location>
        <begin position="105"/>
        <end position="116"/>
    </location>
</feature>
<dbReference type="GO" id="GO:0007165">
    <property type="term" value="P:signal transduction"/>
    <property type="evidence" value="ECO:0007669"/>
    <property type="project" value="UniProtKB-ARBA"/>
</dbReference>
<evidence type="ECO:0000259" key="7">
    <source>
        <dbReference type="PROSITE" id="PS00022"/>
    </source>
</evidence>
<protein>
    <submittedName>
        <fullName evidence="9">Cryptic protein-like</fullName>
    </submittedName>
</protein>
<dbReference type="RefSeq" id="XP_034267142.1">
    <property type="nucleotide sequence ID" value="XM_034411251.1"/>
</dbReference>
<dbReference type="OMA" id="PGSCDPK"/>
<dbReference type="SUPFAM" id="SSF57196">
    <property type="entry name" value="EGF/Laminin"/>
    <property type="match status" value="1"/>
</dbReference>
<keyword evidence="2" id="KW-0245">EGF-like domain</keyword>
<feature type="signal peptide" evidence="6">
    <location>
        <begin position="1"/>
        <end position="25"/>
    </location>
</feature>
<dbReference type="FunFam" id="2.10.25.10:FF:000421">
    <property type="entry name" value="Teratocarcinoma-derived growth factor"/>
    <property type="match status" value="1"/>
</dbReference>
<gene>
    <name evidence="9" type="primary">LOC117661958</name>
</gene>
<feature type="chain" id="PRO_5027888445" evidence="6">
    <location>
        <begin position="26"/>
        <end position="202"/>
    </location>
</feature>
<keyword evidence="5" id="KW-0812">Transmembrane</keyword>
<keyword evidence="4" id="KW-0325">Glycoprotein</keyword>
<dbReference type="InterPro" id="IPR000742">
    <property type="entry name" value="EGF"/>
</dbReference>
<dbReference type="Gene3D" id="2.10.25.10">
    <property type="entry name" value="Laminin"/>
    <property type="match status" value="1"/>
</dbReference>
<keyword evidence="8" id="KW-1185">Reference proteome</keyword>
<dbReference type="AlphaFoldDB" id="A0A6P9B7B0"/>
<proteinExistence type="inferred from homology"/>
<evidence type="ECO:0000313" key="8">
    <source>
        <dbReference type="Proteomes" id="UP001652622"/>
    </source>
</evidence>